<protein>
    <submittedName>
        <fullName evidence="2">Uncharacterized protein</fullName>
    </submittedName>
</protein>
<feature type="non-terminal residue" evidence="2">
    <location>
        <position position="1"/>
    </location>
</feature>
<gene>
    <name evidence="2" type="ORF">SMN809_LOCUS50458</name>
</gene>
<sequence length="59" mass="6907">NLEKAKQRLQGELDKLNGDIEKYRKRADEAVRRNKQLEKEVDESRQRLNQLNAELASAV</sequence>
<dbReference type="Gene3D" id="1.20.5.340">
    <property type="match status" value="1"/>
</dbReference>
<comment type="caution">
    <text evidence="2">The sequence shown here is derived from an EMBL/GenBank/DDBJ whole genome shotgun (WGS) entry which is preliminary data.</text>
</comment>
<keyword evidence="1" id="KW-0175">Coiled coil</keyword>
<dbReference type="EMBL" id="CAJOBI010166884">
    <property type="protein sequence ID" value="CAF4873413.1"/>
    <property type="molecule type" value="Genomic_DNA"/>
</dbReference>
<proteinExistence type="predicted"/>
<organism evidence="2 3">
    <name type="scientific">Rotaria magnacalcarata</name>
    <dbReference type="NCBI Taxonomy" id="392030"/>
    <lineage>
        <taxon>Eukaryota</taxon>
        <taxon>Metazoa</taxon>
        <taxon>Spiralia</taxon>
        <taxon>Gnathifera</taxon>
        <taxon>Rotifera</taxon>
        <taxon>Eurotatoria</taxon>
        <taxon>Bdelloidea</taxon>
        <taxon>Philodinida</taxon>
        <taxon>Philodinidae</taxon>
        <taxon>Rotaria</taxon>
    </lineage>
</organism>
<evidence type="ECO:0000313" key="3">
    <source>
        <dbReference type="Proteomes" id="UP000676336"/>
    </source>
</evidence>
<feature type="non-terminal residue" evidence="2">
    <location>
        <position position="59"/>
    </location>
</feature>
<evidence type="ECO:0000256" key="1">
    <source>
        <dbReference type="SAM" id="Coils"/>
    </source>
</evidence>
<name>A0A8S3BZ67_9BILA</name>
<dbReference type="Proteomes" id="UP000676336">
    <property type="component" value="Unassembled WGS sequence"/>
</dbReference>
<reference evidence="2" key="1">
    <citation type="submission" date="2021-02" db="EMBL/GenBank/DDBJ databases">
        <authorList>
            <person name="Nowell W R."/>
        </authorList>
    </citation>
    <scope>NUCLEOTIDE SEQUENCE</scope>
</reference>
<feature type="coiled-coil region" evidence="1">
    <location>
        <begin position="6"/>
        <end position="54"/>
    </location>
</feature>
<accession>A0A8S3BZ67</accession>
<evidence type="ECO:0000313" key="2">
    <source>
        <dbReference type="EMBL" id="CAF4873413.1"/>
    </source>
</evidence>
<dbReference type="AlphaFoldDB" id="A0A8S3BZ67"/>